<evidence type="ECO:0000256" key="1">
    <source>
        <dbReference type="SAM" id="MobiDB-lite"/>
    </source>
</evidence>
<sequence>MHELLSDLASYFTTLRTDNLYKVLPNHIEAPGSQQENFVVDTQDILKHIKLQQSIQTITQRKPKKNKETRSHSFQKHDQDKQYTEQFH</sequence>
<feature type="region of interest" description="Disordered" evidence="1">
    <location>
        <begin position="56"/>
        <end position="88"/>
    </location>
</feature>
<protein>
    <submittedName>
        <fullName evidence="2">Uncharacterized protein</fullName>
    </submittedName>
</protein>
<feature type="compositionally biased region" description="Basic and acidic residues" evidence="1">
    <location>
        <begin position="66"/>
        <end position="88"/>
    </location>
</feature>
<reference evidence="2 3" key="1">
    <citation type="submission" date="2020-12" db="EMBL/GenBank/DDBJ databases">
        <title>Metabolic potential, ecology and presence of endohyphal bacteria is reflected in genomic diversity of Mucoromycotina.</title>
        <authorList>
            <person name="Muszewska A."/>
            <person name="Okrasinska A."/>
            <person name="Steczkiewicz K."/>
            <person name="Drgas O."/>
            <person name="Orlowska M."/>
            <person name="Perlinska-Lenart U."/>
            <person name="Aleksandrzak-Piekarczyk T."/>
            <person name="Szatraj K."/>
            <person name="Zielenkiewicz U."/>
            <person name="Pilsyk S."/>
            <person name="Malc E."/>
            <person name="Mieczkowski P."/>
            <person name="Kruszewska J.S."/>
            <person name="Biernat P."/>
            <person name="Pawlowska J."/>
        </authorList>
    </citation>
    <scope>NUCLEOTIDE SEQUENCE [LARGE SCALE GENOMIC DNA]</scope>
    <source>
        <strain evidence="2 3">CBS 142.35</strain>
    </source>
</reference>
<accession>A0A8H7VM78</accession>
<dbReference type="AlphaFoldDB" id="A0A8H7VM78"/>
<dbReference type="OrthoDB" id="5545891at2759"/>
<gene>
    <name evidence="2" type="ORF">INT45_005177</name>
</gene>
<comment type="caution">
    <text evidence="2">The sequence shown here is derived from an EMBL/GenBank/DDBJ whole genome shotgun (WGS) entry which is preliminary data.</text>
</comment>
<name>A0A8H7VM78_9FUNG</name>
<proteinExistence type="predicted"/>
<evidence type="ECO:0000313" key="2">
    <source>
        <dbReference type="EMBL" id="KAG2221603.1"/>
    </source>
</evidence>
<dbReference type="Proteomes" id="UP000646827">
    <property type="component" value="Unassembled WGS sequence"/>
</dbReference>
<evidence type="ECO:0000313" key="3">
    <source>
        <dbReference type="Proteomes" id="UP000646827"/>
    </source>
</evidence>
<keyword evidence="3" id="KW-1185">Reference proteome</keyword>
<organism evidence="2 3">
    <name type="scientific">Circinella minor</name>
    <dbReference type="NCBI Taxonomy" id="1195481"/>
    <lineage>
        <taxon>Eukaryota</taxon>
        <taxon>Fungi</taxon>
        <taxon>Fungi incertae sedis</taxon>
        <taxon>Mucoromycota</taxon>
        <taxon>Mucoromycotina</taxon>
        <taxon>Mucoromycetes</taxon>
        <taxon>Mucorales</taxon>
        <taxon>Lichtheimiaceae</taxon>
        <taxon>Circinella</taxon>
    </lineage>
</organism>
<dbReference type="EMBL" id="JAEPRB010000104">
    <property type="protein sequence ID" value="KAG2221603.1"/>
    <property type="molecule type" value="Genomic_DNA"/>
</dbReference>